<name>A0A0D3HIL6_9ORYZ</name>
<feature type="transmembrane region" description="Helical" evidence="1">
    <location>
        <begin position="204"/>
        <end position="223"/>
    </location>
</feature>
<evidence type="ECO:0000313" key="2">
    <source>
        <dbReference type="EnsemblPlants" id="OBART11G04110.1"/>
    </source>
</evidence>
<dbReference type="AlphaFoldDB" id="A0A0D3HIL6"/>
<organism evidence="2">
    <name type="scientific">Oryza barthii</name>
    <dbReference type="NCBI Taxonomy" id="65489"/>
    <lineage>
        <taxon>Eukaryota</taxon>
        <taxon>Viridiplantae</taxon>
        <taxon>Streptophyta</taxon>
        <taxon>Embryophyta</taxon>
        <taxon>Tracheophyta</taxon>
        <taxon>Spermatophyta</taxon>
        <taxon>Magnoliopsida</taxon>
        <taxon>Liliopsida</taxon>
        <taxon>Poales</taxon>
        <taxon>Poaceae</taxon>
        <taxon>BOP clade</taxon>
        <taxon>Oryzoideae</taxon>
        <taxon>Oryzeae</taxon>
        <taxon>Oryzinae</taxon>
        <taxon>Oryza</taxon>
    </lineage>
</organism>
<reference evidence="2" key="2">
    <citation type="submission" date="2015-03" db="UniProtKB">
        <authorList>
            <consortium name="EnsemblPlants"/>
        </authorList>
    </citation>
    <scope>IDENTIFICATION</scope>
</reference>
<proteinExistence type="predicted"/>
<dbReference type="Proteomes" id="UP000026960">
    <property type="component" value="Chromosome 11"/>
</dbReference>
<sequence>MTKHRAVVVPEDAVAAAAAAASAVGRNFSLPPPRTAGGDSCKKLEAQQIDLGAAVVGSWLDSMKGSSPRHRLMAAPAVTAAAAAADTEHDEWMGTKAKKTWKNKLFEGLKKFHSKLLKGLKKLPKKIKQECKKLLEMIKGFFKETKSEEVVEDATVGATMAAAIVTLSGAGSLVWPYIVAALGGATVGILVGQALRRMEFGKTVLTGLKIGGVVLGICASGMTGNK</sequence>
<keyword evidence="1" id="KW-0472">Membrane</keyword>
<keyword evidence="3" id="KW-1185">Reference proteome</keyword>
<accession>A0A0D3HIL6</accession>
<keyword evidence="1" id="KW-0812">Transmembrane</keyword>
<dbReference type="Gramene" id="OBART11G04110.1">
    <property type="protein sequence ID" value="OBART11G04110.1"/>
    <property type="gene ID" value="OBART11G04110"/>
</dbReference>
<dbReference type="PaxDb" id="65489-OBART11G04110.1"/>
<reference evidence="2" key="1">
    <citation type="journal article" date="2009" name="Rice">
        <title>De Novo Next Generation Sequencing of Plant Genomes.</title>
        <authorList>
            <person name="Rounsley S."/>
            <person name="Marri P.R."/>
            <person name="Yu Y."/>
            <person name="He R."/>
            <person name="Sisneros N."/>
            <person name="Goicoechea J.L."/>
            <person name="Lee S.J."/>
            <person name="Angelova A."/>
            <person name="Kudrna D."/>
            <person name="Luo M."/>
            <person name="Affourtit J."/>
            <person name="Desany B."/>
            <person name="Knight J."/>
            <person name="Niazi F."/>
            <person name="Egholm M."/>
            <person name="Wing R.A."/>
        </authorList>
    </citation>
    <scope>NUCLEOTIDE SEQUENCE [LARGE SCALE GENOMIC DNA]</scope>
    <source>
        <strain evidence="2">cv. IRGC 105608</strain>
    </source>
</reference>
<evidence type="ECO:0000313" key="3">
    <source>
        <dbReference type="Proteomes" id="UP000026960"/>
    </source>
</evidence>
<feature type="transmembrane region" description="Helical" evidence="1">
    <location>
        <begin position="174"/>
        <end position="192"/>
    </location>
</feature>
<keyword evidence="1" id="KW-1133">Transmembrane helix</keyword>
<dbReference type="STRING" id="65489.A0A0D3HIL6"/>
<protein>
    <submittedName>
        <fullName evidence="2">Uncharacterized protein</fullName>
    </submittedName>
</protein>
<dbReference type="EnsemblPlants" id="OBART11G04110.1">
    <property type="protein sequence ID" value="OBART11G04110.1"/>
    <property type="gene ID" value="OBART11G04110"/>
</dbReference>
<dbReference type="HOGENOM" id="CLU_1226446_0_0_1"/>
<evidence type="ECO:0000256" key="1">
    <source>
        <dbReference type="SAM" id="Phobius"/>
    </source>
</evidence>